<organism evidence="4">
    <name type="scientific">Onchocerca ochengi</name>
    <name type="common">Filarial nematode worm</name>
    <dbReference type="NCBI Taxonomy" id="42157"/>
    <lineage>
        <taxon>Eukaryota</taxon>
        <taxon>Metazoa</taxon>
        <taxon>Ecdysozoa</taxon>
        <taxon>Nematoda</taxon>
        <taxon>Chromadorea</taxon>
        <taxon>Rhabditida</taxon>
        <taxon>Spirurina</taxon>
        <taxon>Spiruromorpha</taxon>
        <taxon>Filarioidea</taxon>
        <taxon>Onchocercidae</taxon>
        <taxon>Onchocerca</taxon>
    </lineage>
</organism>
<evidence type="ECO:0000313" key="2">
    <source>
        <dbReference type="EMBL" id="VDM93105.1"/>
    </source>
</evidence>
<dbReference type="OrthoDB" id="5875644at2759"/>
<proteinExistence type="predicted"/>
<name>A0A182EN74_ONCOC</name>
<dbReference type="WBParaSite" id="nOo.2.0.1.t09575-RA">
    <property type="protein sequence ID" value="nOo.2.0.1.t09575-RA"/>
    <property type="gene ID" value="nOo.2.0.1.g09575"/>
</dbReference>
<dbReference type="EMBL" id="UYRW01004768">
    <property type="protein sequence ID" value="VDM93105.1"/>
    <property type="molecule type" value="Genomic_DNA"/>
</dbReference>
<feature type="region of interest" description="Disordered" evidence="1">
    <location>
        <begin position="92"/>
        <end position="125"/>
    </location>
</feature>
<dbReference type="AlphaFoldDB" id="A0A182EN74"/>
<reference evidence="2 3" key="2">
    <citation type="submission" date="2018-08" db="EMBL/GenBank/DDBJ databases">
        <authorList>
            <person name="Laetsch R D."/>
            <person name="Stevens L."/>
            <person name="Kumar S."/>
            <person name="Blaxter L. M."/>
        </authorList>
    </citation>
    <scope>NUCLEOTIDE SEQUENCE [LARGE SCALE GENOMIC DNA]</scope>
</reference>
<evidence type="ECO:0000313" key="3">
    <source>
        <dbReference type="Proteomes" id="UP000271087"/>
    </source>
</evidence>
<evidence type="ECO:0000256" key="1">
    <source>
        <dbReference type="SAM" id="MobiDB-lite"/>
    </source>
</evidence>
<protein>
    <submittedName>
        <fullName evidence="2 4">Uncharacterized protein</fullName>
    </submittedName>
</protein>
<dbReference type="Proteomes" id="UP000271087">
    <property type="component" value="Unassembled WGS sequence"/>
</dbReference>
<gene>
    <name evidence="2" type="ORF">NOO_LOCUS9575</name>
</gene>
<reference evidence="4" key="1">
    <citation type="submission" date="2016-06" db="UniProtKB">
        <authorList>
            <consortium name="WormBaseParasite"/>
        </authorList>
    </citation>
    <scope>IDENTIFICATION</scope>
</reference>
<sequence>MSLRLLVEIQQLFSTFFDVSIVSSEEDNHYNVNDIDGRNCHIEDVDKNDKDDDNIVNDNVRSKSGSLREFLSDYENIINGTNQDSQVIERIGESGYRSESTTYEETISTTRYTDSASPEYSHRYH</sequence>
<feature type="compositionally biased region" description="Low complexity" evidence="1">
    <location>
        <begin position="97"/>
        <end position="113"/>
    </location>
</feature>
<keyword evidence="3" id="KW-1185">Reference proteome</keyword>
<accession>A0A182EN74</accession>
<evidence type="ECO:0000313" key="4">
    <source>
        <dbReference type="WBParaSite" id="nOo.2.0.1.t09575-RA"/>
    </source>
</evidence>